<reference evidence="2 3" key="1">
    <citation type="submission" date="2024-12" db="EMBL/GenBank/DDBJ databases">
        <title>The unique morphological basis and parallel evolutionary history of personate flowers in Penstemon.</title>
        <authorList>
            <person name="Depatie T.H."/>
            <person name="Wessinger C.A."/>
        </authorList>
    </citation>
    <scope>NUCLEOTIDE SEQUENCE [LARGE SCALE GENOMIC DNA]</scope>
    <source>
        <strain evidence="2">WTNN_2</strain>
        <tissue evidence="2">Leaf</tissue>
    </source>
</reference>
<accession>A0ABD3UJX2</accession>
<evidence type="ECO:0000259" key="1">
    <source>
        <dbReference type="PROSITE" id="PS51806"/>
    </source>
</evidence>
<organism evidence="2 3">
    <name type="scientific">Penstemon smallii</name>
    <dbReference type="NCBI Taxonomy" id="265156"/>
    <lineage>
        <taxon>Eukaryota</taxon>
        <taxon>Viridiplantae</taxon>
        <taxon>Streptophyta</taxon>
        <taxon>Embryophyta</taxon>
        <taxon>Tracheophyta</taxon>
        <taxon>Spermatophyta</taxon>
        <taxon>Magnoliopsida</taxon>
        <taxon>eudicotyledons</taxon>
        <taxon>Gunneridae</taxon>
        <taxon>Pentapetalae</taxon>
        <taxon>asterids</taxon>
        <taxon>lamiids</taxon>
        <taxon>Lamiales</taxon>
        <taxon>Plantaginaceae</taxon>
        <taxon>Cheloneae</taxon>
        <taxon>Penstemon</taxon>
    </lineage>
</organism>
<dbReference type="InterPro" id="IPR051886">
    <property type="entry name" value="Seed_Dev/Stress_Resp_Reg"/>
</dbReference>
<protein>
    <recommendedName>
        <fullName evidence="1">DOG1 domain-containing protein</fullName>
    </recommendedName>
</protein>
<sequence length="167" mass="19544">MNFHRFYNTWTDELHQLVNQLNQSQNPPITAEHHHHLRQLVQKTLSHFIDYYKVKSAAAKHDVMSFFEAQWISALERSLQWIGGWRPTSAFHLVYTESSILFETHLVDILRGVRTGDLGDLSPGQFRQVSELQCQTVKQENVITDELSEWQACMLIINFERILVLIP</sequence>
<evidence type="ECO:0000313" key="2">
    <source>
        <dbReference type="EMBL" id="KAL3849300.1"/>
    </source>
</evidence>
<dbReference type="PANTHER" id="PTHR46354">
    <property type="entry name" value="DOG1 DOMAIN-CONTAINING PROTEIN"/>
    <property type="match status" value="1"/>
</dbReference>
<gene>
    <name evidence="2" type="ORF">ACJIZ3_011182</name>
</gene>
<comment type="caution">
    <text evidence="2">The sequence shown here is derived from an EMBL/GenBank/DDBJ whole genome shotgun (WGS) entry which is preliminary data.</text>
</comment>
<feature type="domain" description="DOG1" evidence="1">
    <location>
        <begin position="1"/>
        <end position="167"/>
    </location>
</feature>
<dbReference type="InterPro" id="IPR025422">
    <property type="entry name" value="TGA_domain"/>
</dbReference>
<name>A0ABD3UJX2_9LAMI</name>
<dbReference type="EMBL" id="JBJXBP010000001">
    <property type="protein sequence ID" value="KAL3849300.1"/>
    <property type="molecule type" value="Genomic_DNA"/>
</dbReference>
<dbReference type="PANTHER" id="PTHR46354:SF12">
    <property type="entry name" value="DNA-BINDING PROTEIN-LIKE PROTEIN"/>
    <property type="match status" value="1"/>
</dbReference>
<proteinExistence type="predicted"/>
<keyword evidence="3" id="KW-1185">Reference proteome</keyword>
<dbReference type="Proteomes" id="UP001634393">
    <property type="component" value="Unassembled WGS sequence"/>
</dbReference>
<dbReference type="AlphaFoldDB" id="A0ABD3UJX2"/>
<evidence type="ECO:0000313" key="3">
    <source>
        <dbReference type="Proteomes" id="UP001634393"/>
    </source>
</evidence>
<dbReference type="Pfam" id="PF14144">
    <property type="entry name" value="DOG1"/>
    <property type="match status" value="1"/>
</dbReference>
<dbReference type="PROSITE" id="PS51806">
    <property type="entry name" value="DOG1"/>
    <property type="match status" value="1"/>
</dbReference>